<proteinExistence type="predicted"/>
<dbReference type="AlphaFoldDB" id="A0A1B2ERE4"/>
<geneLocation type="plasmid" evidence="1">
    <name>unnamed1</name>
</geneLocation>
<evidence type="ECO:0000313" key="1">
    <source>
        <dbReference type="EMBL" id="ANY82529.1"/>
    </source>
</evidence>
<gene>
    <name evidence="1" type="ORF">BB934_30065</name>
</gene>
<sequence length="90" mass="10299">MKLYRLNVTADGEPSAIFALAEDVDSLLHTLEYQDHGEADEESLLPYFDGEKKPRVIRSLEEVPEDYLDFVCLGDNPEELTVTEFFDTQD</sequence>
<dbReference type="KEGG" id="moc:BB934_30065"/>
<protein>
    <submittedName>
        <fullName evidence="1">Uncharacterized protein</fullName>
    </submittedName>
</protein>
<keyword evidence="1" id="KW-0614">Plasmid</keyword>
<name>A0A1B2ERE4_9HYPH</name>
<dbReference type="RefSeq" id="WP_099513639.1">
    <property type="nucleotide sequence ID" value="NZ_CP016617.1"/>
</dbReference>
<dbReference type="EMBL" id="CP016617">
    <property type="protein sequence ID" value="ANY82529.1"/>
    <property type="molecule type" value="Genomic_DNA"/>
</dbReference>
<reference evidence="1" key="1">
    <citation type="submission" date="2016-07" db="EMBL/GenBank/DDBJ databases">
        <title>Microvirga ossetica sp. nov. a new species of rhizobia isolated from root nodules of the legume species Vicia alpestris Steven originated from North Ossetia region in the Caucasus.</title>
        <authorList>
            <person name="Safronova V.I."/>
            <person name="Kuznetsova I.G."/>
            <person name="Sazanova A.L."/>
            <person name="Belimov A."/>
            <person name="Andronov E."/>
            <person name="Osledkin Y.S."/>
            <person name="Onishchuk O.P."/>
            <person name="Kurchak O.N."/>
            <person name="Shaposhnikov A.I."/>
            <person name="Willems A."/>
            <person name="Tikhonovich I.A."/>
        </authorList>
    </citation>
    <scope>NUCLEOTIDE SEQUENCE [LARGE SCALE GENOMIC DNA]</scope>
    <source>
        <strain evidence="1">V5/3M</strain>
        <plasmid evidence="1">unnamed1</plasmid>
    </source>
</reference>
<dbReference type="OrthoDB" id="8019517at2"/>
<accession>A0A1B2ERE4</accession>
<organism evidence="1">
    <name type="scientific">Microvirga ossetica</name>
    <dbReference type="NCBI Taxonomy" id="1882682"/>
    <lineage>
        <taxon>Bacteria</taxon>
        <taxon>Pseudomonadati</taxon>
        <taxon>Pseudomonadota</taxon>
        <taxon>Alphaproteobacteria</taxon>
        <taxon>Hyphomicrobiales</taxon>
        <taxon>Methylobacteriaceae</taxon>
        <taxon>Microvirga</taxon>
    </lineage>
</organism>